<keyword evidence="3" id="KW-1133">Transmembrane helix</keyword>
<reference evidence="5" key="1">
    <citation type="submission" date="2017-07" db="EMBL/GenBank/DDBJ databases">
        <title>Taro Niue Genome Assembly and Annotation.</title>
        <authorList>
            <person name="Atibalentja N."/>
            <person name="Keating K."/>
            <person name="Fields C.J."/>
        </authorList>
    </citation>
    <scope>NUCLEOTIDE SEQUENCE</scope>
    <source>
        <strain evidence="5">Niue_2</strain>
        <tissue evidence="5">Leaf</tissue>
    </source>
</reference>
<dbReference type="EMBL" id="NMUH01004748">
    <property type="protein sequence ID" value="MQM10702.1"/>
    <property type="molecule type" value="Genomic_DNA"/>
</dbReference>
<feature type="transmembrane region" description="Helical" evidence="3">
    <location>
        <begin position="105"/>
        <end position="127"/>
    </location>
</feature>
<dbReference type="InterPro" id="IPR025564">
    <property type="entry name" value="CAAD_dom"/>
</dbReference>
<keyword evidence="3" id="KW-0472">Membrane</keyword>
<evidence type="ECO:0000259" key="4">
    <source>
        <dbReference type="Pfam" id="PF14159"/>
    </source>
</evidence>
<name>A0A843WJU1_COLES</name>
<evidence type="ECO:0000256" key="1">
    <source>
        <dbReference type="ARBA" id="ARBA00004141"/>
    </source>
</evidence>
<proteinExistence type="predicted"/>
<organism evidence="5 6">
    <name type="scientific">Colocasia esculenta</name>
    <name type="common">Wild taro</name>
    <name type="synonym">Arum esculentum</name>
    <dbReference type="NCBI Taxonomy" id="4460"/>
    <lineage>
        <taxon>Eukaryota</taxon>
        <taxon>Viridiplantae</taxon>
        <taxon>Streptophyta</taxon>
        <taxon>Embryophyta</taxon>
        <taxon>Tracheophyta</taxon>
        <taxon>Spermatophyta</taxon>
        <taxon>Magnoliopsida</taxon>
        <taxon>Liliopsida</taxon>
        <taxon>Araceae</taxon>
        <taxon>Aroideae</taxon>
        <taxon>Colocasieae</taxon>
        <taxon>Colocasia</taxon>
    </lineage>
</organism>
<dbReference type="InterPro" id="IPR033344">
    <property type="entry name" value="CURT1"/>
</dbReference>
<feature type="domain" description="Cyanobacterial aminoacyl-tRNA synthetase CAAD" evidence="4">
    <location>
        <begin position="92"/>
        <end position="176"/>
    </location>
</feature>
<evidence type="ECO:0000313" key="6">
    <source>
        <dbReference type="Proteomes" id="UP000652761"/>
    </source>
</evidence>
<dbReference type="AlphaFoldDB" id="A0A843WJU1"/>
<keyword evidence="3" id="KW-0812">Transmembrane</keyword>
<comment type="subcellular location">
    <subcellularLocation>
        <location evidence="1">Membrane</location>
        <topology evidence="1">Multi-pass membrane protein</topology>
    </subcellularLocation>
</comment>
<accession>A0A843WJU1</accession>
<dbReference type="OrthoDB" id="2014299at2759"/>
<evidence type="ECO:0000313" key="5">
    <source>
        <dbReference type="EMBL" id="MQM10702.1"/>
    </source>
</evidence>
<feature type="transmembrane region" description="Helical" evidence="3">
    <location>
        <begin position="133"/>
        <end position="151"/>
    </location>
</feature>
<dbReference type="Pfam" id="PF14159">
    <property type="entry name" value="CAAD"/>
    <property type="match status" value="1"/>
</dbReference>
<keyword evidence="6" id="KW-1185">Reference proteome</keyword>
<evidence type="ECO:0000256" key="2">
    <source>
        <dbReference type="SAM" id="MobiDB-lite"/>
    </source>
</evidence>
<evidence type="ECO:0000256" key="3">
    <source>
        <dbReference type="SAM" id="Phobius"/>
    </source>
</evidence>
<dbReference type="PANTHER" id="PTHR33222">
    <property type="match status" value="1"/>
</dbReference>
<dbReference type="GO" id="GO:0009535">
    <property type="term" value="C:chloroplast thylakoid membrane"/>
    <property type="evidence" value="ECO:0007669"/>
    <property type="project" value="TreeGrafter"/>
</dbReference>
<dbReference type="Proteomes" id="UP000652761">
    <property type="component" value="Unassembled WGS sequence"/>
</dbReference>
<protein>
    <recommendedName>
        <fullName evidence="4">Cyanobacterial aminoacyl-tRNA synthetase CAAD domain-containing protein</fullName>
    </recommendedName>
</protein>
<dbReference type="PANTHER" id="PTHR33222:SF9">
    <property type="entry name" value="PROTEIN CURVATURE THYLAKOID 1B, CHLOROPLASTIC"/>
    <property type="match status" value="1"/>
</dbReference>
<feature type="region of interest" description="Disordered" evidence="2">
    <location>
        <begin position="16"/>
        <end position="36"/>
    </location>
</feature>
<gene>
    <name evidence="5" type="ORF">Taro_043596</name>
</gene>
<comment type="caution">
    <text evidence="5">The sequence shown here is derived from an EMBL/GenBank/DDBJ whole genome shotgun (WGS) entry which is preliminary data.</text>
</comment>
<sequence>MASTATWALASPSTVVENRAASPRQPPPTPHCLGLPPRSRLLTAGASCQRTARGVIVMFSGITTRRNATGETVAATSSGEEEGSTELPEIVQTVQKAWGKVEDKYAVATIGVAAIIALWASAGVISAIDRLPIVPGVLELVGIGYTGWFAYQNLVFKPDREALLEKIKNAYGDITGSNPGMWHITDYGILLVKMR</sequence>